<dbReference type="EMBL" id="CAJNOW010020745">
    <property type="protein sequence ID" value="CAF1681270.1"/>
    <property type="molecule type" value="Genomic_DNA"/>
</dbReference>
<dbReference type="EMBL" id="CAJNRG010002552">
    <property type="protein sequence ID" value="CAF2048975.1"/>
    <property type="molecule type" value="Genomic_DNA"/>
</dbReference>
<proteinExistence type="predicted"/>
<evidence type="ECO:0000313" key="3">
    <source>
        <dbReference type="EMBL" id="CAF2048975.1"/>
    </source>
</evidence>
<accession>A0A816H4L0</accession>
<comment type="caution">
    <text evidence="2">The sequence shown here is derived from an EMBL/GenBank/DDBJ whole genome shotgun (WGS) entry which is preliminary data.</text>
</comment>
<name>A0A816H4L0_9BILA</name>
<dbReference type="Proteomes" id="UP000663856">
    <property type="component" value="Unassembled WGS sequence"/>
</dbReference>
<sequence>MSKFNVFILCCMVIDVMSANAEQNKKKDEHICSSIVNVLCVTDILTDIAKAAKKVQQLATDIDNKIFQYDPTKLSLLANKIEKMLLLAPTFPATTYHREQIWKNNVERENFIHIIREEHYAISFIYQSIQNLHHTESTLGKTLDTLLNKTQLILRKDMFCNYVYILRVYLADWLSIEEINGIKLPKDEKRELSSFEYNTYAAIVVQLLINWTRSIESLLSNLTNRIGIDKSQCLVSIFDVDRLSNTRASLKLQQLLVKFMSPLTSLILVLLSINCVASYKLRRSQNDNMCTMTGSILCMKEELTIIETISKAISRQANEIIEIIEQIKPLDTLHDYIKIEVNNTQMNVPKTEYHMKFRVANNIDKEFLTNLFLEAHNAMIFFYNSVEDLLALEVPYAATVDKLFRRINYDLREEMICRYRRALYVFSQKWKSANEIERLNFTAHARARSMTHQVRSVVILRYLKEWVTLISYVIVNLSNKIN</sequence>
<dbReference type="Proteomes" id="UP000663887">
    <property type="component" value="Unassembled WGS sequence"/>
</dbReference>
<organism evidence="2 5">
    <name type="scientific">Rotaria magnacalcarata</name>
    <dbReference type="NCBI Taxonomy" id="392030"/>
    <lineage>
        <taxon>Eukaryota</taxon>
        <taxon>Metazoa</taxon>
        <taxon>Spiralia</taxon>
        <taxon>Gnathifera</taxon>
        <taxon>Rotifera</taxon>
        <taxon>Eurotatoria</taxon>
        <taxon>Bdelloidea</taxon>
        <taxon>Philodinida</taxon>
        <taxon>Philodinidae</taxon>
        <taxon>Rotaria</taxon>
    </lineage>
</organism>
<feature type="signal peptide" evidence="1">
    <location>
        <begin position="1"/>
        <end position="21"/>
    </location>
</feature>
<dbReference type="AlphaFoldDB" id="A0A816H4L0"/>
<dbReference type="Proteomes" id="UP000663834">
    <property type="component" value="Unassembled WGS sequence"/>
</dbReference>
<keyword evidence="1" id="KW-0732">Signal</keyword>
<reference evidence="2" key="1">
    <citation type="submission" date="2021-02" db="EMBL/GenBank/DDBJ databases">
        <authorList>
            <person name="Nowell W R."/>
        </authorList>
    </citation>
    <scope>NUCLEOTIDE SEQUENCE</scope>
</reference>
<evidence type="ECO:0000313" key="5">
    <source>
        <dbReference type="Proteomes" id="UP000663834"/>
    </source>
</evidence>
<dbReference type="OrthoDB" id="10042160at2759"/>
<protein>
    <submittedName>
        <fullName evidence="2">Uncharacterized protein</fullName>
    </submittedName>
</protein>
<dbReference type="EMBL" id="CAJNRF010011104">
    <property type="protein sequence ID" value="CAF2128464.1"/>
    <property type="molecule type" value="Genomic_DNA"/>
</dbReference>
<evidence type="ECO:0000313" key="2">
    <source>
        <dbReference type="EMBL" id="CAF1681270.1"/>
    </source>
</evidence>
<gene>
    <name evidence="2" type="ORF">KQP761_LOCUS36674</name>
    <name evidence="4" type="ORF">WKI299_LOCUS25864</name>
    <name evidence="3" type="ORF">XDN619_LOCUS8188</name>
</gene>
<evidence type="ECO:0000256" key="1">
    <source>
        <dbReference type="SAM" id="SignalP"/>
    </source>
</evidence>
<feature type="chain" id="PRO_5036230171" evidence="1">
    <location>
        <begin position="22"/>
        <end position="482"/>
    </location>
</feature>
<evidence type="ECO:0000313" key="4">
    <source>
        <dbReference type="EMBL" id="CAF2128464.1"/>
    </source>
</evidence>